<dbReference type="PANTHER" id="PTHR15004">
    <property type="entry name" value="GLUTAMYL-TRNA(GLN) AMIDOTRANSFERASE SUBUNIT C, MITOCHONDRIAL"/>
    <property type="match status" value="1"/>
</dbReference>
<dbReference type="GO" id="GO:0032543">
    <property type="term" value="P:mitochondrial translation"/>
    <property type="evidence" value="ECO:0007669"/>
    <property type="project" value="TreeGrafter"/>
</dbReference>
<dbReference type="EC" id="6.3.5.-" evidence="1"/>
<proteinExistence type="inferred from homology"/>
<sequence>MAVSADDIRHVAALARLEITDDEVQAMHQHFEEILGYFNRLNELDLEGIDAFALKVDEEIPWREDKAVQSSVREDALDEAPYRHGDFFRVPRIVEED</sequence>
<dbReference type="SUPFAM" id="SSF141000">
    <property type="entry name" value="Glu-tRNAGln amidotransferase C subunit"/>
    <property type="match status" value="1"/>
</dbReference>
<name>A0A645BWB3_9ZZZZ</name>
<dbReference type="GO" id="GO:0030956">
    <property type="term" value="C:glutamyl-tRNA(Gln) amidotransferase complex"/>
    <property type="evidence" value="ECO:0007669"/>
    <property type="project" value="TreeGrafter"/>
</dbReference>
<comment type="caution">
    <text evidence="1">The sequence shown here is derived from an EMBL/GenBank/DDBJ whole genome shotgun (WGS) entry which is preliminary data.</text>
</comment>
<dbReference type="InterPro" id="IPR036113">
    <property type="entry name" value="Asp/Glu-ADT_sf_sub_c"/>
</dbReference>
<dbReference type="AlphaFoldDB" id="A0A645BWB3"/>
<protein>
    <submittedName>
        <fullName evidence="1">Glutamyl-tRNA(Gln) amidotransferase subunit C</fullName>
        <ecNumber evidence="1">6.3.5.-</ecNumber>
    </submittedName>
</protein>
<dbReference type="HAMAP" id="MF_00122">
    <property type="entry name" value="GatC"/>
    <property type="match status" value="1"/>
</dbReference>
<accession>A0A645BWB3</accession>
<dbReference type="Gene3D" id="1.10.20.60">
    <property type="entry name" value="Glu-tRNAGln amidotransferase C subunit, N-terminal domain"/>
    <property type="match status" value="1"/>
</dbReference>
<dbReference type="NCBIfam" id="TIGR00135">
    <property type="entry name" value="gatC"/>
    <property type="match status" value="1"/>
</dbReference>
<keyword evidence="1" id="KW-0808">Transferase</keyword>
<dbReference type="InterPro" id="IPR003837">
    <property type="entry name" value="GatC"/>
</dbReference>
<dbReference type="GO" id="GO:0005739">
    <property type="term" value="C:mitochondrion"/>
    <property type="evidence" value="ECO:0007669"/>
    <property type="project" value="TreeGrafter"/>
</dbReference>
<dbReference type="GO" id="GO:0070681">
    <property type="term" value="P:glutaminyl-tRNAGln biosynthesis via transamidation"/>
    <property type="evidence" value="ECO:0007669"/>
    <property type="project" value="TreeGrafter"/>
</dbReference>
<dbReference type="EMBL" id="VSSQ01022900">
    <property type="protein sequence ID" value="MPM69477.1"/>
    <property type="molecule type" value="Genomic_DNA"/>
</dbReference>
<evidence type="ECO:0000313" key="1">
    <source>
        <dbReference type="EMBL" id="MPM69477.1"/>
    </source>
</evidence>
<keyword evidence="1" id="KW-0436">Ligase</keyword>
<organism evidence="1">
    <name type="scientific">bioreactor metagenome</name>
    <dbReference type="NCBI Taxonomy" id="1076179"/>
    <lineage>
        <taxon>unclassified sequences</taxon>
        <taxon>metagenomes</taxon>
        <taxon>ecological metagenomes</taxon>
    </lineage>
</organism>
<gene>
    <name evidence="1" type="primary">gatC_18</name>
    <name evidence="1" type="ORF">SDC9_116422</name>
</gene>
<reference evidence="1" key="1">
    <citation type="submission" date="2019-08" db="EMBL/GenBank/DDBJ databases">
        <authorList>
            <person name="Kucharzyk K."/>
            <person name="Murdoch R.W."/>
            <person name="Higgins S."/>
            <person name="Loffler F."/>
        </authorList>
    </citation>
    <scope>NUCLEOTIDE SEQUENCE</scope>
</reference>
<dbReference type="GO" id="GO:0006450">
    <property type="term" value="P:regulation of translational fidelity"/>
    <property type="evidence" value="ECO:0007669"/>
    <property type="project" value="InterPro"/>
</dbReference>
<dbReference type="PANTHER" id="PTHR15004:SF0">
    <property type="entry name" value="GLUTAMYL-TRNA(GLN) AMIDOTRANSFERASE SUBUNIT C, MITOCHONDRIAL"/>
    <property type="match status" value="1"/>
</dbReference>
<dbReference type="Pfam" id="PF02686">
    <property type="entry name" value="GatC"/>
    <property type="match status" value="1"/>
</dbReference>
<dbReference type="GO" id="GO:0016740">
    <property type="term" value="F:transferase activity"/>
    <property type="evidence" value="ECO:0007669"/>
    <property type="project" value="UniProtKB-KW"/>
</dbReference>
<dbReference type="GO" id="GO:0016874">
    <property type="term" value="F:ligase activity"/>
    <property type="evidence" value="ECO:0007669"/>
    <property type="project" value="UniProtKB-KW"/>
</dbReference>